<reference evidence="3" key="1">
    <citation type="submission" date="2008-03" db="EMBL/GenBank/DDBJ databases">
        <title>Annotation of Ixodes scapularis.</title>
        <authorList>
            <consortium name="Ixodes scapularis Genome Project Consortium"/>
            <person name="Caler E."/>
            <person name="Hannick L.I."/>
            <person name="Bidwell S."/>
            <person name="Joardar V."/>
            <person name="Thiagarajan M."/>
            <person name="Amedeo P."/>
            <person name="Galinsky K.J."/>
            <person name="Schobel S."/>
            <person name="Inman J."/>
            <person name="Hostetler J."/>
            <person name="Miller J."/>
            <person name="Hammond M."/>
            <person name="Megy K."/>
            <person name="Lawson D."/>
            <person name="Kodira C."/>
            <person name="Sutton G."/>
            <person name="Meyer J."/>
            <person name="Hill C.A."/>
            <person name="Birren B."/>
            <person name="Nene V."/>
            <person name="Collins F."/>
            <person name="Alarcon-Chaidez F."/>
            <person name="Wikel S."/>
            <person name="Strausberg R."/>
        </authorList>
    </citation>
    <scope>NUCLEOTIDE SEQUENCE [LARGE SCALE GENOMIC DNA]</scope>
    <source>
        <strain evidence="3">Wikel</strain>
    </source>
</reference>
<feature type="region of interest" description="Disordered" evidence="1">
    <location>
        <begin position="32"/>
        <end position="85"/>
    </location>
</feature>
<dbReference type="InParanoid" id="A0A1S4KN54"/>
<feature type="compositionally biased region" description="Pro residues" evidence="1">
    <location>
        <begin position="54"/>
        <end position="78"/>
    </location>
</feature>
<feature type="compositionally biased region" description="Low complexity" evidence="1">
    <location>
        <begin position="40"/>
        <end position="53"/>
    </location>
</feature>
<dbReference type="Proteomes" id="UP000001555">
    <property type="component" value="Unassembled WGS sequence"/>
</dbReference>
<protein>
    <submittedName>
        <fullName evidence="2">Uncharacterized protein</fullName>
    </submittedName>
</protein>
<evidence type="ECO:0000256" key="1">
    <source>
        <dbReference type="SAM" id="MobiDB-lite"/>
    </source>
</evidence>
<dbReference type="EnsemblMetazoa" id="ISCW001106-RA">
    <property type="protein sequence ID" value="ISCW001106-PA"/>
    <property type="gene ID" value="ISCW001106"/>
</dbReference>
<dbReference type="AlphaFoldDB" id="A0A1S4KN54"/>
<name>A0A1S4KN54_IXOSC</name>
<evidence type="ECO:0000313" key="3">
    <source>
        <dbReference type="Proteomes" id="UP000001555"/>
    </source>
</evidence>
<keyword evidence="3" id="KW-1185">Reference proteome</keyword>
<sequence length="85" mass="8872">TPSAATPSAPRVGLCGPNPIWYGFRASPARIEPANERARSPSCCNSSAPSASIPSPPSRPPPLPHPPVRPSPRPPPPQLVYFPGC</sequence>
<organism evidence="2 3">
    <name type="scientific">Ixodes scapularis</name>
    <name type="common">Black-legged tick</name>
    <name type="synonym">Deer tick</name>
    <dbReference type="NCBI Taxonomy" id="6945"/>
    <lineage>
        <taxon>Eukaryota</taxon>
        <taxon>Metazoa</taxon>
        <taxon>Ecdysozoa</taxon>
        <taxon>Arthropoda</taxon>
        <taxon>Chelicerata</taxon>
        <taxon>Arachnida</taxon>
        <taxon>Acari</taxon>
        <taxon>Parasitiformes</taxon>
        <taxon>Ixodida</taxon>
        <taxon>Ixodoidea</taxon>
        <taxon>Ixodidae</taxon>
        <taxon>Ixodinae</taxon>
        <taxon>Ixodes</taxon>
    </lineage>
</organism>
<reference evidence="2" key="2">
    <citation type="submission" date="2020-05" db="UniProtKB">
        <authorList>
            <consortium name="EnsemblMetazoa"/>
        </authorList>
    </citation>
    <scope>IDENTIFICATION</scope>
    <source>
        <strain evidence="2">wikel</strain>
    </source>
</reference>
<dbReference type="EMBL" id="ABJB010649909">
    <property type="status" value="NOT_ANNOTATED_CDS"/>
    <property type="molecule type" value="Genomic_DNA"/>
</dbReference>
<accession>A0A1S4KN54</accession>
<evidence type="ECO:0000313" key="2">
    <source>
        <dbReference type="EnsemblMetazoa" id="ISCW001106-PA"/>
    </source>
</evidence>
<dbReference type="VEuPathDB" id="VectorBase:ISCW001106"/>
<proteinExistence type="predicted"/>